<accession>A0A518D0Z7</accession>
<dbReference type="AlphaFoldDB" id="A0A518D0Z7"/>
<evidence type="ECO:0000313" key="2">
    <source>
        <dbReference type="Proteomes" id="UP000319342"/>
    </source>
</evidence>
<name>A0A518D0Z7_9BACT</name>
<dbReference type="PANTHER" id="PTHR12697:SF5">
    <property type="entry name" value="DEOXYHYPUSINE HYDROXYLASE"/>
    <property type="match status" value="1"/>
</dbReference>
<dbReference type="EMBL" id="CP036290">
    <property type="protein sequence ID" value="QDU85151.1"/>
    <property type="molecule type" value="Genomic_DNA"/>
</dbReference>
<organism evidence="1 2">
    <name type="scientific">Rohdeia mirabilis</name>
    <dbReference type="NCBI Taxonomy" id="2528008"/>
    <lineage>
        <taxon>Bacteria</taxon>
        <taxon>Pseudomonadati</taxon>
        <taxon>Planctomycetota</taxon>
        <taxon>Planctomycetia</taxon>
        <taxon>Planctomycetia incertae sedis</taxon>
        <taxon>Rohdeia</taxon>
    </lineage>
</organism>
<gene>
    <name evidence="1" type="ORF">Pla163_22770</name>
</gene>
<dbReference type="SUPFAM" id="SSF48371">
    <property type="entry name" value="ARM repeat"/>
    <property type="match status" value="2"/>
</dbReference>
<dbReference type="Proteomes" id="UP000319342">
    <property type="component" value="Chromosome"/>
</dbReference>
<keyword evidence="2" id="KW-1185">Reference proteome</keyword>
<protein>
    <submittedName>
        <fullName evidence="1">HEAT repeat protein</fullName>
    </submittedName>
</protein>
<dbReference type="InterPro" id="IPR011989">
    <property type="entry name" value="ARM-like"/>
</dbReference>
<dbReference type="PANTHER" id="PTHR12697">
    <property type="entry name" value="PBS LYASE HEAT-LIKE PROTEIN"/>
    <property type="match status" value="1"/>
</dbReference>
<dbReference type="GO" id="GO:0016491">
    <property type="term" value="F:oxidoreductase activity"/>
    <property type="evidence" value="ECO:0007669"/>
    <property type="project" value="TreeGrafter"/>
</dbReference>
<dbReference type="Gene3D" id="1.25.10.10">
    <property type="entry name" value="Leucine-rich Repeat Variant"/>
    <property type="match status" value="2"/>
</dbReference>
<reference evidence="1 2" key="1">
    <citation type="submission" date="2019-02" db="EMBL/GenBank/DDBJ databases">
        <title>Deep-cultivation of Planctomycetes and their phenomic and genomic characterization uncovers novel biology.</title>
        <authorList>
            <person name="Wiegand S."/>
            <person name="Jogler M."/>
            <person name="Boedeker C."/>
            <person name="Pinto D."/>
            <person name="Vollmers J."/>
            <person name="Rivas-Marin E."/>
            <person name="Kohn T."/>
            <person name="Peeters S.H."/>
            <person name="Heuer A."/>
            <person name="Rast P."/>
            <person name="Oberbeckmann S."/>
            <person name="Bunk B."/>
            <person name="Jeske O."/>
            <person name="Meyerdierks A."/>
            <person name="Storesund J.E."/>
            <person name="Kallscheuer N."/>
            <person name="Luecker S."/>
            <person name="Lage O.M."/>
            <person name="Pohl T."/>
            <person name="Merkel B.J."/>
            <person name="Hornburger P."/>
            <person name="Mueller R.-W."/>
            <person name="Bruemmer F."/>
            <person name="Labrenz M."/>
            <person name="Spormann A.M."/>
            <person name="Op den Camp H."/>
            <person name="Overmann J."/>
            <person name="Amann R."/>
            <person name="Jetten M.S.M."/>
            <person name="Mascher T."/>
            <person name="Medema M.H."/>
            <person name="Devos D.P."/>
            <person name="Kaster A.-K."/>
            <person name="Ovreas L."/>
            <person name="Rohde M."/>
            <person name="Galperin M.Y."/>
            <person name="Jogler C."/>
        </authorList>
    </citation>
    <scope>NUCLEOTIDE SEQUENCE [LARGE SCALE GENOMIC DNA]</scope>
    <source>
        <strain evidence="1 2">Pla163</strain>
    </source>
</reference>
<dbReference type="InterPro" id="IPR016024">
    <property type="entry name" value="ARM-type_fold"/>
</dbReference>
<sequence>MDAALAAAPAAPVPEPLPPEALDEFDHLLGFVVSSSGALRRAGAEDLWRLGDGVALALVDALYDTERTTDERSAALEVLGSGAHDAANPLLLEVLTSGPDAWMRSSAAWYLGELVTEGWICDAVLRLKYETDESVVVYLAQALGKHDVLAGLSGLRVISRSSWSEQQRTTAEALIAELTAEVEVPVGEPQPRDTAFDRAVWSWIARLGEFQLRGVDDARFILTNLGADVAPHLARALSDDDRYVRLHACQCLERMGSKGSSAADALVEQLGSQDLGPHAAVALGTVTQDSVHDRARTLLLELVHNEAASPGLRLGAARGLARHRSRLSLEGVLTQFERERERWPELAQALAEAAVSIHALEERDLADPERDRRVDAAYRFAIACLDTPGLDPASTGAVWEESFLPSSAALNQAERPELAPFETLEADWNAIGERRGPEFGATAMWRARKALLESALVPVLR</sequence>
<proteinExistence type="predicted"/>
<evidence type="ECO:0000313" key="1">
    <source>
        <dbReference type="EMBL" id="QDU85151.1"/>
    </source>
</evidence>